<comment type="caution">
    <text evidence="1">The sequence shown here is derived from an EMBL/GenBank/DDBJ whole genome shotgun (WGS) entry which is preliminary data.</text>
</comment>
<accession>A0AAD7I1E8</accession>
<organism evidence="1 2">
    <name type="scientific">Mycena maculata</name>
    <dbReference type="NCBI Taxonomy" id="230809"/>
    <lineage>
        <taxon>Eukaryota</taxon>
        <taxon>Fungi</taxon>
        <taxon>Dikarya</taxon>
        <taxon>Basidiomycota</taxon>
        <taxon>Agaricomycotina</taxon>
        <taxon>Agaricomycetes</taxon>
        <taxon>Agaricomycetidae</taxon>
        <taxon>Agaricales</taxon>
        <taxon>Marasmiineae</taxon>
        <taxon>Mycenaceae</taxon>
        <taxon>Mycena</taxon>
    </lineage>
</organism>
<reference evidence="1" key="1">
    <citation type="submission" date="2023-03" db="EMBL/GenBank/DDBJ databases">
        <title>Massive genome expansion in bonnet fungi (Mycena s.s.) driven by repeated elements and novel gene families across ecological guilds.</title>
        <authorList>
            <consortium name="Lawrence Berkeley National Laboratory"/>
            <person name="Harder C.B."/>
            <person name="Miyauchi S."/>
            <person name="Viragh M."/>
            <person name="Kuo A."/>
            <person name="Thoen E."/>
            <person name="Andreopoulos B."/>
            <person name="Lu D."/>
            <person name="Skrede I."/>
            <person name="Drula E."/>
            <person name="Henrissat B."/>
            <person name="Morin E."/>
            <person name="Kohler A."/>
            <person name="Barry K."/>
            <person name="LaButti K."/>
            <person name="Morin E."/>
            <person name="Salamov A."/>
            <person name="Lipzen A."/>
            <person name="Mereny Z."/>
            <person name="Hegedus B."/>
            <person name="Baldrian P."/>
            <person name="Stursova M."/>
            <person name="Weitz H."/>
            <person name="Taylor A."/>
            <person name="Grigoriev I.V."/>
            <person name="Nagy L.G."/>
            <person name="Martin F."/>
            <person name="Kauserud H."/>
        </authorList>
    </citation>
    <scope>NUCLEOTIDE SEQUENCE</scope>
    <source>
        <strain evidence="1">CBHHK188m</strain>
    </source>
</reference>
<dbReference type="AlphaFoldDB" id="A0AAD7I1E8"/>
<sequence>MVEENKGQWNKNLAYWFADGSIVLRVENILYKIHISMLTKLSPDMGGILAIPDGKFDDDPTREGTEQFPLLLPGLSIQEFEDLLYWVYRVEWKALDDAEKERVCTNLLKVSDLWQIEVGRAYAIDALQTIYLPPSRRLELAGKYSIHHWVEGAVAEIFSGKLTDLSEDDLSRIGLKVYSILVKGMHRMEIEMRRTANVEPAMTLDPDWQCKNHSVCIAAWKRLWWDRIGRKLLHPDSPIKTDAILAEVKKLTHKDLNDNCRKDMVREIETNVEFVDKRVIAGVGAAIITYNKNL</sequence>
<name>A0AAD7I1E8_9AGAR</name>
<evidence type="ECO:0000313" key="2">
    <source>
        <dbReference type="Proteomes" id="UP001215280"/>
    </source>
</evidence>
<proteinExistence type="predicted"/>
<protein>
    <recommendedName>
        <fullName evidence="3">BTB domain-containing protein</fullName>
    </recommendedName>
</protein>
<evidence type="ECO:0000313" key="1">
    <source>
        <dbReference type="EMBL" id="KAJ7732947.1"/>
    </source>
</evidence>
<keyword evidence="2" id="KW-1185">Reference proteome</keyword>
<dbReference type="EMBL" id="JARJLG010000171">
    <property type="protein sequence ID" value="KAJ7732947.1"/>
    <property type="molecule type" value="Genomic_DNA"/>
</dbReference>
<evidence type="ECO:0008006" key="3">
    <source>
        <dbReference type="Google" id="ProtNLM"/>
    </source>
</evidence>
<gene>
    <name evidence="1" type="ORF">DFH07DRAFT_780787</name>
</gene>
<dbReference type="Proteomes" id="UP001215280">
    <property type="component" value="Unassembled WGS sequence"/>
</dbReference>